<evidence type="ECO:0000256" key="3">
    <source>
        <dbReference type="ARBA" id="ARBA00023163"/>
    </source>
</evidence>
<comment type="caution">
    <text evidence="7">The sequence shown here is derived from an EMBL/GenBank/DDBJ whole genome shotgun (WGS) entry which is preliminary data.</text>
</comment>
<dbReference type="PANTHER" id="PTHR13935:SF46">
    <property type="entry name" value="TRANSCRIPTION FACTOR BHLH167-RELATED"/>
    <property type="match status" value="1"/>
</dbReference>
<dbReference type="GO" id="GO:0046983">
    <property type="term" value="F:protein dimerization activity"/>
    <property type="evidence" value="ECO:0007669"/>
    <property type="project" value="InterPro"/>
</dbReference>
<keyword evidence="3" id="KW-0804">Transcription</keyword>
<evidence type="ECO:0000256" key="5">
    <source>
        <dbReference type="SAM" id="Coils"/>
    </source>
</evidence>
<evidence type="ECO:0000256" key="6">
    <source>
        <dbReference type="SAM" id="MobiDB-lite"/>
    </source>
</evidence>
<proteinExistence type="predicted"/>
<gene>
    <name evidence="7" type="ORF">LSAT_V11C800451360</name>
</gene>
<dbReference type="AlphaFoldDB" id="A0A9R1X067"/>
<keyword evidence="8" id="KW-1185">Reference proteome</keyword>
<feature type="coiled-coil region" evidence="5">
    <location>
        <begin position="67"/>
        <end position="108"/>
    </location>
</feature>
<feature type="compositionally biased region" description="Polar residues" evidence="6">
    <location>
        <begin position="1"/>
        <end position="27"/>
    </location>
</feature>
<dbReference type="Gene3D" id="4.10.280.10">
    <property type="entry name" value="Helix-loop-helix DNA-binding domain"/>
    <property type="match status" value="1"/>
</dbReference>
<dbReference type="SUPFAM" id="SSF47459">
    <property type="entry name" value="HLH, helix-loop-helix DNA-binding domain"/>
    <property type="match status" value="1"/>
</dbReference>
<evidence type="ECO:0000313" key="8">
    <source>
        <dbReference type="Proteomes" id="UP000235145"/>
    </source>
</evidence>
<dbReference type="GO" id="GO:0090575">
    <property type="term" value="C:RNA polymerase II transcription regulator complex"/>
    <property type="evidence" value="ECO:0000318"/>
    <property type="project" value="GO_Central"/>
</dbReference>
<dbReference type="EMBL" id="NBSK02000008">
    <property type="protein sequence ID" value="KAJ0191597.1"/>
    <property type="molecule type" value="Genomic_DNA"/>
</dbReference>
<name>A0A9R1X067_LACSA</name>
<dbReference type="PANTHER" id="PTHR13935">
    <property type="entry name" value="ACHAETE-SCUTE TRANSCRIPTION FACTOR-RELATED"/>
    <property type="match status" value="1"/>
</dbReference>
<dbReference type="GO" id="GO:0000981">
    <property type="term" value="F:DNA-binding transcription factor activity, RNA polymerase II-specific"/>
    <property type="evidence" value="ECO:0000318"/>
    <property type="project" value="GO_Central"/>
</dbReference>
<evidence type="ECO:0000256" key="2">
    <source>
        <dbReference type="ARBA" id="ARBA00023015"/>
    </source>
</evidence>
<dbReference type="InterPro" id="IPR015660">
    <property type="entry name" value="MASH1/Ascl1a-like"/>
</dbReference>
<dbReference type="GO" id="GO:0000977">
    <property type="term" value="F:RNA polymerase II transcription regulatory region sequence-specific DNA binding"/>
    <property type="evidence" value="ECO:0000318"/>
    <property type="project" value="GO_Central"/>
</dbReference>
<comment type="subcellular location">
    <subcellularLocation>
        <location evidence="1">Nucleus</location>
    </subcellularLocation>
</comment>
<accession>A0A9R1X067</accession>
<keyword evidence="4" id="KW-0539">Nucleus</keyword>
<evidence type="ECO:0000313" key="7">
    <source>
        <dbReference type="EMBL" id="KAJ0191597.1"/>
    </source>
</evidence>
<organism evidence="7 8">
    <name type="scientific">Lactuca sativa</name>
    <name type="common">Garden lettuce</name>
    <dbReference type="NCBI Taxonomy" id="4236"/>
    <lineage>
        <taxon>Eukaryota</taxon>
        <taxon>Viridiplantae</taxon>
        <taxon>Streptophyta</taxon>
        <taxon>Embryophyta</taxon>
        <taxon>Tracheophyta</taxon>
        <taxon>Spermatophyta</taxon>
        <taxon>Magnoliopsida</taxon>
        <taxon>eudicotyledons</taxon>
        <taxon>Gunneridae</taxon>
        <taxon>Pentapetalae</taxon>
        <taxon>asterids</taxon>
        <taxon>campanulids</taxon>
        <taxon>Asterales</taxon>
        <taxon>Asteraceae</taxon>
        <taxon>Cichorioideae</taxon>
        <taxon>Cichorieae</taxon>
        <taxon>Lactucinae</taxon>
        <taxon>Lactuca</taxon>
    </lineage>
</organism>
<dbReference type="GO" id="GO:0006357">
    <property type="term" value="P:regulation of transcription by RNA polymerase II"/>
    <property type="evidence" value="ECO:0000318"/>
    <property type="project" value="GO_Central"/>
</dbReference>
<reference evidence="7 8" key="1">
    <citation type="journal article" date="2017" name="Nat. Commun.">
        <title>Genome assembly with in vitro proximity ligation data and whole-genome triplication in lettuce.</title>
        <authorList>
            <person name="Reyes-Chin-Wo S."/>
            <person name="Wang Z."/>
            <person name="Yang X."/>
            <person name="Kozik A."/>
            <person name="Arikit S."/>
            <person name="Song C."/>
            <person name="Xia L."/>
            <person name="Froenicke L."/>
            <person name="Lavelle D.O."/>
            <person name="Truco M.J."/>
            <person name="Xia R."/>
            <person name="Zhu S."/>
            <person name="Xu C."/>
            <person name="Xu H."/>
            <person name="Xu X."/>
            <person name="Cox K."/>
            <person name="Korf I."/>
            <person name="Meyers B.C."/>
            <person name="Michelmore R.W."/>
        </authorList>
    </citation>
    <scope>NUCLEOTIDE SEQUENCE [LARGE SCALE GENOMIC DNA]</scope>
    <source>
        <strain evidence="8">cv. Salinas</strain>
        <tissue evidence="7">Seedlings</tissue>
    </source>
</reference>
<feature type="region of interest" description="Disordered" evidence="6">
    <location>
        <begin position="1"/>
        <end position="38"/>
    </location>
</feature>
<dbReference type="InterPro" id="IPR036638">
    <property type="entry name" value="HLH_DNA-bd_sf"/>
</dbReference>
<keyword evidence="5" id="KW-0175">Coiled coil</keyword>
<sequence length="189" mass="21298">MIPTLNSTTDAQPHLTQIQMTGSSSSVPRKPAASERQRRDRMKHLYSTLASFLHLQPYERMPLPEFLDRAANALIQRKEKVERLKARKEELENELRCASNNGQSLQLVRVTEIDSKLEVNLIISANNKKAEAFRVLSVIEQGGAEITNSSFCTVGQLIYCTIHAQAFQARVGFDVALIESRLLELVYLS</sequence>
<protein>
    <recommendedName>
        <fullName evidence="9">BHLH domain-containing protein</fullName>
    </recommendedName>
</protein>
<dbReference type="Proteomes" id="UP000235145">
    <property type="component" value="Unassembled WGS sequence"/>
</dbReference>
<evidence type="ECO:0000256" key="4">
    <source>
        <dbReference type="ARBA" id="ARBA00023242"/>
    </source>
</evidence>
<evidence type="ECO:0000256" key="1">
    <source>
        <dbReference type="ARBA" id="ARBA00004123"/>
    </source>
</evidence>
<evidence type="ECO:0008006" key="9">
    <source>
        <dbReference type="Google" id="ProtNLM"/>
    </source>
</evidence>
<keyword evidence="2" id="KW-0805">Transcription regulation</keyword>